<name>A0ABM4AVV1_VANTA</name>
<protein>
    <submittedName>
        <fullName evidence="3">Uncharacterized protein LOC113392080</fullName>
    </submittedName>
</protein>
<evidence type="ECO:0000313" key="2">
    <source>
        <dbReference type="Proteomes" id="UP001652626"/>
    </source>
</evidence>
<keyword evidence="2" id="KW-1185">Reference proteome</keyword>
<dbReference type="RefSeq" id="XP_064075432.1">
    <property type="nucleotide sequence ID" value="XM_064219362.1"/>
</dbReference>
<gene>
    <name evidence="3" type="primary">LOC113392080</name>
</gene>
<proteinExistence type="predicted"/>
<feature type="signal peptide" evidence="1">
    <location>
        <begin position="1"/>
        <end position="17"/>
    </location>
</feature>
<reference evidence="3" key="1">
    <citation type="submission" date="2025-08" db="UniProtKB">
        <authorList>
            <consortium name="RefSeq"/>
        </authorList>
    </citation>
    <scope>IDENTIFICATION</scope>
    <source>
        <tissue evidence="3">Whole body</tissue>
    </source>
</reference>
<organism evidence="2 3">
    <name type="scientific">Vanessa tameamea</name>
    <name type="common">Kamehameha butterfly</name>
    <dbReference type="NCBI Taxonomy" id="334116"/>
    <lineage>
        <taxon>Eukaryota</taxon>
        <taxon>Metazoa</taxon>
        <taxon>Ecdysozoa</taxon>
        <taxon>Arthropoda</taxon>
        <taxon>Hexapoda</taxon>
        <taxon>Insecta</taxon>
        <taxon>Pterygota</taxon>
        <taxon>Neoptera</taxon>
        <taxon>Endopterygota</taxon>
        <taxon>Lepidoptera</taxon>
        <taxon>Glossata</taxon>
        <taxon>Ditrysia</taxon>
        <taxon>Papilionoidea</taxon>
        <taxon>Nymphalidae</taxon>
        <taxon>Nymphalinae</taxon>
        <taxon>Vanessa</taxon>
    </lineage>
</organism>
<keyword evidence="1" id="KW-0732">Signal</keyword>
<dbReference type="GeneID" id="113392080"/>
<evidence type="ECO:0000313" key="3">
    <source>
        <dbReference type="RefSeq" id="XP_064075432.1"/>
    </source>
</evidence>
<dbReference type="Proteomes" id="UP001652626">
    <property type="component" value="Chromosome 27"/>
</dbReference>
<feature type="chain" id="PRO_5046101676" evidence="1">
    <location>
        <begin position="18"/>
        <end position="228"/>
    </location>
</feature>
<accession>A0ABM4AVV1</accession>
<evidence type="ECO:0000256" key="1">
    <source>
        <dbReference type="SAM" id="SignalP"/>
    </source>
</evidence>
<sequence>MRLYYVLILYSLKVVYTSVIYQNQRLSVKAFVLPSEESKQLYDDIGFIVVNREFTGDWNIVETFNVKRPDNVFKWFEDMKFDEFEHKVVGYAVDKEAISKREVQLTELEVVIDIQLCREILSYNHIIVGFNVPCYHSCSYNSYVNEDERCDNYHGVLGGALFNVKSKKLFGIATWAAYYRYFELPVGFSVPNSDSYFKDHACSLKIRDSQETNASKGYYQKLCDNKRI</sequence>